<sequence length="204" mass="22530">MRGWQGNRAMGTKVAKKKIKAALEANRPVMVEQLVSAEQRAKGDYVIETMVKGEDFPKAEQGKASVVRNRGGSTVERWEASGALDARQMDAIRLYRWAWTLAFGGEQRTTMNWGNMSGVSVRGLQLQDFVASAIEAKETIADMDRHIFAKMPRHYFDLWQNVVIFDEPAGAAGGRLGFAGRDSAATAALTSVRMICDLIGMLRC</sequence>
<name>A0ABY7U048_9SPHN</name>
<evidence type="ECO:0000313" key="1">
    <source>
        <dbReference type="EMBL" id="WCT78892.1"/>
    </source>
</evidence>
<protein>
    <submittedName>
        <fullName evidence="1">Uncharacterized protein</fullName>
    </submittedName>
</protein>
<organism evidence="1 2">
    <name type="scientific">Novosphingobium humi</name>
    <dbReference type="NCBI Taxonomy" id="2282397"/>
    <lineage>
        <taxon>Bacteria</taxon>
        <taxon>Pseudomonadati</taxon>
        <taxon>Pseudomonadota</taxon>
        <taxon>Alphaproteobacteria</taxon>
        <taxon>Sphingomonadales</taxon>
        <taxon>Sphingomonadaceae</taxon>
        <taxon>Novosphingobium</taxon>
    </lineage>
</organism>
<accession>A0ABY7U048</accession>
<dbReference type="Proteomes" id="UP001218231">
    <property type="component" value="Chromosome"/>
</dbReference>
<dbReference type="RefSeq" id="WP_273619192.1">
    <property type="nucleotide sequence ID" value="NZ_CP117417.1"/>
</dbReference>
<gene>
    <name evidence="1" type="ORF">PQ457_08020</name>
</gene>
<dbReference type="EMBL" id="CP117417">
    <property type="protein sequence ID" value="WCT78892.1"/>
    <property type="molecule type" value="Genomic_DNA"/>
</dbReference>
<proteinExistence type="predicted"/>
<reference evidence="1 2" key="1">
    <citation type="submission" date="2023-02" db="EMBL/GenBank/DDBJ databases">
        <title>Genome sequence of Novosphingobium humi KACC 19094.</title>
        <authorList>
            <person name="Kim S."/>
            <person name="Heo J."/>
            <person name="Kwon S.-W."/>
        </authorList>
    </citation>
    <scope>NUCLEOTIDE SEQUENCE [LARGE SCALE GENOMIC DNA]</scope>
    <source>
        <strain evidence="1 2">KACC 19094</strain>
    </source>
</reference>
<evidence type="ECO:0000313" key="2">
    <source>
        <dbReference type="Proteomes" id="UP001218231"/>
    </source>
</evidence>
<keyword evidence="2" id="KW-1185">Reference proteome</keyword>